<organism evidence="2">
    <name type="scientific">Picea sitchensis</name>
    <name type="common">Sitka spruce</name>
    <name type="synonym">Pinus sitchensis</name>
    <dbReference type="NCBI Taxonomy" id="3332"/>
    <lineage>
        <taxon>Eukaryota</taxon>
        <taxon>Viridiplantae</taxon>
        <taxon>Streptophyta</taxon>
        <taxon>Embryophyta</taxon>
        <taxon>Tracheophyta</taxon>
        <taxon>Spermatophyta</taxon>
        <taxon>Pinopsida</taxon>
        <taxon>Pinidae</taxon>
        <taxon>Conifers I</taxon>
        <taxon>Pinales</taxon>
        <taxon>Pinaceae</taxon>
        <taxon>Picea</taxon>
    </lineage>
</organism>
<accession>B8LP43</accession>
<feature type="region of interest" description="Disordered" evidence="1">
    <location>
        <begin position="1"/>
        <end position="25"/>
    </location>
</feature>
<dbReference type="AlphaFoldDB" id="B8LP43"/>
<proteinExistence type="evidence at transcript level"/>
<feature type="region of interest" description="Disordered" evidence="1">
    <location>
        <begin position="88"/>
        <end position="121"/>
    </location>
</feature>
<evidence type="ECO:0000256" key="1">
    <source>
        <dbReference type="SAM" id="MobiDB-lite"/>
    </source>
</evidence>
<name>B8LP43_PICSI</name>
<dbReference type="OMA" id="YFVEHIS"/>
<sequence length="244" mass="27234">MAAASQVYQRKRGRDEYWNGGLASPHTKRINSGLTLAQDSDLMALLDEIDNLDANNSNPDETDAAKELEISDNGVIESLEDEIGLKVQTENNIESTDEKDSDDQMGSFKQGKLTEDGSNSEAASVCDIGDWTYYDDVRAELGYFVEHISPDELGIIMDNYINGDSMANIMYSDAVDGYGETPEDFYGSLWDHDIWQVNEHPVVQNDFESLQKEEVGLVVSEGEFPDVRNDIRSVQRLSDDEKGL</sequence>
<evidence type="ECO:0000313" key="2">
    <source>
        <dbReference type="EMBL" id="ABR17423.1"/>
    </source>
</evidence>
<reference evidence="2" key="1">
    <citation type="submission" date="2007-06" db="EMBL/GenBank/DDBJ databases">
        <title>Full length cDNA sequences from Sitka Spruce (Picea sitchensis).</title>
        <authorList>
            <person name="Ralph S.G."/>
            <person name="Chun H.E."/>
            <person name="Liao N."/>
            <person name="Ali J."/>
            <person name="Reid K."/>
            <person name="Kolosova N."/>
            <person name="Cooper N."/>
            <person name="Cullis C."/>
            <person name="Jancsik S."/>
            <person name="Moore R."/>
            <person name="Mayo M."/>
            <person name="Wagner S."/>
            <person name="Holt R.A."/>
            <person name="Jones S.J.M."/>
            <person name="Marra M.A."/>
            <person name="Ritland C.E."/>
            <person name="Ritland K."/>
            <person name="Bohlmann J."/>
        </authorList>
    </citation>
    <scope>NUCLEOTIDE SEQUENCE</scope>
    <source>
        <tissue evidence="2">Green portion of the leader tissue</tissue>
    </source>
</reference>
<dbReference type="EMBL" id="EF677611">
    <property type="protein sequence ID" value="ABR17423.1"/>
    <property type="molecule type" value="mRNA"/>
</dbReference>
<protein>
    <submittedName>
        <fullName evidence="2">Uncharacterized protein</fullName>
    </submittedName>
</protein>